<feature type="domain" description="AraC effector-binding" evidence="1">
    <location>
        <begin position="7"/>
        <end position="160"/>
    </location>
</feature>
<protein>
    <submittedName>
        <fullName evidence="2">Effector binding domain-containing protein</fullName>
    </submittedName>
</protein>
<accession>A0A941I9U0</accession>
<comment type="caution">
    <text evidence="2">The sequence shown here is derived from an EMBL/GenBank/DDBJ whole genome shotgun (WGS) entry which is preliminary data.</text>
</comment>
<dbReference type="Proteomes" id="UP000675284">
    <property type="component" value="Unassembled WGS sequence"/>
</dbReference>
<dbReference type="RefSeq" id="WP_166530615.1">
    <property type="nucleotide sequence ID" value="NZ_JAGSOT010000043.1"/>
</dbReference>
<organism evidence="2 3">
    <name type="scientific">Virgibacillus salarius</name>
    <dbReference type="NCBI Taxonomy" id="447199"/>
    <lineage>
        <taxon>Bacteria</taxon>
        <taxon>Bacillati</taxon>
        <taxon>Bacillota</taxon>
        <taxon>Bacilli</taxon>
        <taxon>Bacillales</taxon>
        <taxon>Bacillaceae</taxon>
        <taxon>Virgibacillus</taxon>
    </lineage>
</organism>
<dbReference type="SUPFAM" id="SSF55136">
    <property type="entry name" value="Probable bacterial effector-binding domain"/>
    <property type="match status" value="1"/>
</dbReference>
<evidence type="ECO:0000313" key="2">
    <source>
        <dbReference type="EMBL" id="MBR7797119.1"/>
    </source>
</evidence>
<dbReference type="InterPro" id="IPR029441">
    <property type="entry name" value="Cass2"/>
</dbReference>
<dbReference type="Pfam" id="PF14526">
    <property type="entry name" value="Cass2"/>
    <property type="match status" value="1"/>
</dbReference>
<evidence type="ECO:0000259" key="1">
    <source>
        <dbReference type="SMART" id="SM00871"/>
    </source>
</evidence>
<dbReference type="SMART" id="SM00871">
    <property type="entry name" value="AraC_E_bind"/>
    <property type="match status" value="1"/>
</dbReference>
<evidence type="ECO:0000313" key="3">
    <source>
        <dbReference type="Proteomes" id="UP000675284"/>
    </source>
</evidence>
<dbReference type="InterPro" id="IPR010499">
    <property type="entry name" value="AraC_E-bd"/>
</dbReference>
<dbReference type="Gene3D" id="3.20.80.10">
    <property type="entry name" value="Regulatory factor, effector binding domain"/>
    <property type="match status" value="1"/>
</dbReference>
<keyword evidence="3" id="KW-1185">Reference proteome</keyword>
<dbReference type="AlphaFoldDB" id="A0A941I9U0"/>
<dbReference type="EMBL" id="JAGSOT010000043">
    <property type="protein sequence ID" value="MBR7797119.1"/>
    <property type="molecule type" value="Genomic_DNA"/>
</dbReference>
<dbReference type="InterPro" id="IPR011256">
    <property type="entry name" value="Reg_factor_effector_dom_sf"/>
</dbReference>
<gene>
    <name evidence="2" type="ORF">KCX74_13845</name>
</gene>
<reference evidence="2" key="1">
    <citation type="submission" date="2021-04" db="EMBL/GenBank/DDBJ databases">
        <title>Isolation and polyphasic classification of algal microorganism.</title>
        <authorList>
            <person name="Wang S."/>
        </authorList>
    </citation>
    <scope>NUCLEOTIDE SEQUENCE</scope>
    <source>
        <strain evidence="2">720a</strain>
    </source>
</reference>
<sequence length="162" mass="18421">MRDKQANEAKLLTKAGFTAIGLKWEGTFVGAAAGEIRNLQRELRRRVHEIVDALEPDRFFGLSYHANPASNGFIHYAVVEVTDVEKIPSGMEIVTVPELTYATCDHEKGQAIDRSYQNIYEWIQSQGYEDNPVGHLTHVELYKMDKIEEEPEFTILIPVKKS</sequence>
<proteinExistence type="predicted"/>
<name>A0A941I9U0_9BACI</name>